<dbReference type="Pfam" id="PF14269">
    <property type="entry name" value="Arylsulfotran_2"/>
    <property type="match status" value="1"/>
</dbReference>
<reference evidence="2 3" key="1">
    <citation type="journal article" date="2012" name="Science">
        <title>The Paleozoic origin of enzymatic lignin decomposition reconstructed from 31 fungal genomes.</title>
        <authorList>
            <person name="Floudas D."/>
            <person name="Binder M."/>
            <person name="Riley R."/>
            <person name="Barry K."/>
            <person name="Blanchette R.A."/>
            <person name="Henrissat B."/>
            <person name="Martinez A.T."/>
            <person name="Otillar R."/>
            <person name="Spatafora J.W."/>
            <person name="Yadav J.S."/>
            <person name="Aerts A."/>
            <person name="Benoit I."/>
            <person name="Boyd A."/>
            <person name="Carlson A."/>
            <person name="Copeland A."/>
            <person name="Coutinho P.M."/>
            <person name="de Vries R.P."/>
            <person name="Ferreira P."/>
            <person name="Findley K."/>
            <person name="Foster B."/>
            <person name="Gaskell J."/>
            <person name="Glotzer D."/>
            <person name="Gorecki P."/>
            <person name="Heitman J."/>
            <person name="Hesse C."/>
            <person name="Hori C."/>
            <person name="Igarashi K."/>
            <person name="Jurgens J.A."/>
            <person name="Kallen N."/>
            <person name="Kersten P."/>
            <person name="Kohler A."/>
            <person name="Kuees U."/>
            <person name="Kumar T.K.A."/>
            <person name="Kuo A."/>
            <person name="LaButti K."/>
            <person name="Larrondo L.F."/>
            <person name="Lindquist E."/>
            <person name="Ling A."/>
            <person name="Lombard V."/>
            <person name="Lucas S."/>
            <person name="Lundell T."/>
            <person name="Martin R."/>
            <person name="McLaughlin D.J."/>
            <person name="Morgenstern I."/>
            <person name="Morin E."/>
            <person name="Murat C."/>
            <person name="Nagy L.G."/>
            <person name="Nolan M."/>
            <person name="Ohm R.A."/>
            <person name="Patyshakuliyeva A."/>
            <person name="Rokas A."/>
            <person name="Ruiz-Duenas F.J."/>
            <person name="Sabat G."/>
            <person name="Salamov A."/>
            <person name="Samejima M."/>
            <person name="Schmutz J."/>
            <person name="Slot J.C."/>
            <person name="St John F."/>
            <person name="Stenlid J."/>
            <person name="Sun H."/>
            <person name="Sun S."/>
            <person name="Syed K."/>
            <person name="Tsang A."/>
            <person name="Wiebenga A."/>
            <person name="Young D."/>
            <person name="Pisabarro A."/>
            <person name="Eastwood D.C."/>
            <person name="Martin F."/>
            <person name="Cullen D."/>
            <person name="Grigoriev I.V."/>
            <person name="Hibbett D.S."/>
        </authorList>
    </citation>
    <scope>NUCLEOTIDE SEQUENCE [LARGE SCALE GENOMIC DNA]</scope>
    <source>
        <strain evidence="2 3">DJM-731 SS1</strain>
    </source>
</reference>
<dbReference type="HOGENOM" id="CLU_018249_2_0_1"/>
<evidence type="ECO:0000313" key="2">
    <source>
        <dbReference type="EMBL" id="EJT96609.1"/>
    </source>
</evidence>
<dbReference type="GeneID" id="63684502"/>
<dbReference type="STRING" id="1858805.M5FPV9"/>
<dbReference type="InterPro" id="IPR053143">
    <property type="entry name" value="Arylsulfate_ST"/>
</dbReference>
<dbReference type="OMA" id="GRGSWYM"/>
<name>M5FPV9_DACPD</name>
<dbReference type="EMBL" id="JH795882">
    <property type="protein sequence ID" value="EJT96609.1"/>
    <property type="molecule type" value="Genomic_DNA"/>
</dbReference>
<feature type="chain" id="PRO_5004067118" description="ASST-domain-containing protein" evidence="1">
    <location>
        <begin position="26"/>
        <end position="564"/>
    </location>
</feature>
<dbReference type="PANTHER" id="PTHR35340:SF5">
    <property type="entry name" value="ASST-DOMAIN-CONTAINING PROTEIN"/>
    <property type="match status" value="1"/>
</dbReference>
<evidence type="ECO:0000256" key="1">
    <source>
        <dbReference type="SAM" id="SignalP"/>
    </source>
</evidence>
<dbReference type="InterPro" id="IPR039535">
    <property type="entry name" value="ASST-like"/>
</dbReference>
<protein>
    <recommendedName>
        <fullName evidence="4">ASST-domain-containing protein</fullName>
    </recommendedName>
</protein>
<proteinExistence type="predicted"/>
<dbReference type="OrthoDB" id="5427350at2759"/>
<accession>M5FPV9</accession>
<sequence length="564" mass="59801">MLPLPLLRNLQPALLSLFFLPYATADTLYIASSAYDDGELGISPFQNFTSSPLHPPAVNIVTGYSSSPSSISTDLTLIAYRGVEAAFGAPLILDNNGSTVWSGEIDWGNSMDLIVQEYQGQPVLSFFQGTFSSAGFGEGYWVVLDQSYNVLTTVSSLNQTANTSDFHEFILTPQNTALVESWRVESADLSPVGGPQEGFTWDCVFQEIDLSSGELLFEWRSLEHVPVSMTYFGFANPSVGNSSDNPFDYCHINSLDKDANGDYLVSLRGPSTLYLVNHTTSDIIWQIGGMNPSFSMGTNTSFWFQHHARFLTPDTSNPFRISVFDNADGGNGAQPGDPVARGIVLELDTSAMTYTLIQEYPAPFGQTAPSQGSTSVLSNGNVFIGWGAQPYYSEFSSSGDLLYEVHFASLNSTAQSYRAFKQAWVGRPLTNPDFALDGQGNAFASWNGATDVSTWALLGGNSTGSLQLMTSTSKSGFETTISAPTAVLFYAAAAIATNGTCLGTTEVWASANMSSTGVLASCPVGTSTTGSAGGSSSSSGVRSGVVGIGGLLIATFLASTLALA</sequence>
<evidence type="ECO:0000313" key="3">
    <source>
        <dbReference type="Proteomes" id="UP000030653"/>
    </source>
</evidence>
<dbReference type="Proteomes" id="UP000030653">
    <property type="component" value="Unassembled WGS sequence"/>
</dbReference>
<keyword evidence="3" id="KW-1185">Reference proteome</keyword>
<gene>
    <name evidence="2" type="ORF">DACRYDRAFT_112558</name>
</gene>
<keyword evidence="1" id="KW-0732">Signal</keyword>
<dbReference type="AlphaFoldDB" id="M5FPV9"/>
<organism evidence="2 3">
    <name type="scientific">Dacryopinax primogenitus (strain DJM 731)</name>
    <name type="common">Brown rot fungus</name>
    <dbReference type="NCBI Taxonomy" id="1858805"/>
    <lineage>
        <taxon>Eukaryota</taxon>
        <taxon>Fungi</taxon>
        <taxon>Dikarya</taxon>
        <taxon>Basidiomycota</taxon>
        <taxon>Agaricomycotina</taxon>
        <taxon>Dacrymycetes</taxon>
        <taxon>Dacrymycetales</taxon>
        <taxon>Dacrymycetaceae</taxon>
        <taxon>Dacryopinax</taxon>
    </lineage>
</organism>
<dbReference type="PANTHER" id="PTHR35340">
    <property type="entry name" value="PQQ ENZYME REPEAT PROTEIN-RELATED"/>
    <property type="match status" value="1"/>
</dbReference>
<evidence type="ECO:0008006" key="4">
    <source>
        <dbReference type="Google" id="ProtNLM"/>
    </source>
</evidence>
<feature type="signal peptide" evidence="1">
    <location>
        <begin position="1"/>
        <end position="25"/>
    </location>
</feature>
<dbReference type="RefSeq" id="XP_040623507.1">
    <property type="nucleotide sequence ID" value="XM_040769440.1"/>
</dbReference>